<dbReference type="Gene3D" id="1.20.1280.50">
    <property type="match status" value="1"/>
</dbReference>
<gene>
    <name evidence="1" type="ORF">POM88_021842</name>
</gene>
<sequence length="214" mass="25027">MFSVYSRYLEQKKLGRAEDVERCRKVKIFGAEIQVNWSLWSQPEEDLLRDMMSRLSFADHVRFGAVCKSWHDVDEYEKAPSYSLPWLISIEEFWNNMLECQLYKPSNPSPVAVDKINLHESGTIPYTLWSADTICKYGWLFFSIERQFENRASFLLFSPFFPQSINSPHCVFLVLDNYASFGSITIRTCCRGDEEWTRRVFGLNAYTSFSSTPV</sequence>
<dbReference type="Proteomes" id="UP001237642">
    <property type="component" value="Unassembled WGS sequence"/>
</dbReference>
<evidence type="ECO:0008006" key="3">
    <source>
        <dbReference type="Google" id="ProtNLM"/>
    </source>
</evidence>
<proteinExistence type="predicted"/>
<keyword evidence="2" id="KW-1185">Reference proteome</keyword>
<reference evidence="1" key="1">
    <citation type="submission" date="2023-02" db="EMBL/GenBank/DDBJ databases">
        <title>Genome of toxic invasive species Heracleum sosnowskyi carries increased number of genes despite the absence of recent whole-genome duplications.</title>
        <authorList>
            <person name="Schelkunov M."/>
            <person name="Shtratnikova V."/>
            <person name="Makarenko M."/>
            <person name="Klepikova A."/>
            <person name="Omelchenko D."/>
            <person name="Novikova G."/>
            <person name="Obukhova E."/>
            <person name="Bogdanov V."/>
            <person name="Penin A."/>
            <person name="Logacheva M."/>
        </authorList>
    </citation>
    <scope>NUCLEOTIDE SEQUENCE</scope>
    <source>
        <strain evidence="1">Hsosn_3</strain>
        <tissue evidence="1">Leaf</tissue>
    </source>
</reference>
<dbReference type="PANTHER" id="PTHR44259:SF15">
    <property type="entry name" value="F-BOX PROTEIN KIB2-RELATED"/>
    <property type="match status" value="1"/>
</dbReference>
<dbReference type="InterPro" id="IPR050942">
    <property type="entry name" value="F-box_BR-signaling"/>
</dbReference>
<name>A0AAD8MT64_9APIA</name>
<organism evidence="1 2">
    <name type="scientific">Heracleum sosnowskyi</name>
    <dbReference type="NCBI Taxonomy" id="360622"/>
    <lineage>
        <taxon>Eukaryota</taxon>
        <taxon>Viridiplantae</taxon>
        <taxon>Streptophyta</taxon>
        <taxon>Embryophyta</taxon>
        <taxon>Tracheophyta</taxon>
        <taxon>Spermatophyta</taxon>
        <taxon>Magnoliopsida</taxon>
        <taxon>eudicotyledons</taxon>
        <taxon>Gunneridae</taxon>
        <taxon>Pentapetalae</taxon>
        <taxon>asterids</taxon>
        <taxon>campanulids</taxon>
        <taxon>Apiales</taxon>
        <taxon>Apiaceae</taxon>
        <taxon>Apioideae</taxon>
        <taxon>apioid superclade</taxon>
        <taxon>Tordylieae</taxon>
        <taxon>Tordyliinae</taxon>
        <taxon>Heracleum</taxon>
    </lineage>
</organism>
<dbReference type="AlphaFoldDB" id="A0AAD8MT64"/>
<evidence type="ECO:0000313" key="2">
    <source>
        <dbReference type="Proteomes" id="UP001237642"/>
    </source>
</evidence>
<comment type="caution">
    <text evidence="1">The sequence shown here is derived from an EMBL/GenBank/DDBJ whole genome shotgun (WGS) entry which is preliminary data.</text>
</comment>
<reference evidence="1" key="2">
    <citation type="submission" date="2023-05" db="EMBL/GenBank/DDBJ databases">
        <authorList>
            <person name="Schelkunov M.I."/>
        </authorList>
    </citation>
    <scope>NUCLEOTIDE SEQUENCE</scope>
    <source>
        <strain evidence="1">Hsosn_3</strain>
        <tissue evidence="1">Leaf</tissue>
    </source>
</reference>
<evidence type="ECO:0000313" key="1">
    <source>
        <dbReference type="EMBL" id="KAK1384107.1"/>
    </source>
</evidence>
<accession>A0AAD8MT64</accession>
<dbReference type="SUPFAM" id="SSF81383">
    <property type="entry name" value="F-box domain"/>
    <property type="match status" value="1"/>
</dbReference>
<protein>
    <recommendedName>
        <fullName evidence="3">F-box domain-containing protein</fullName>
    </recommendedName>
</protein>
<dbReference type="PANTHER" id="PTHR44259">
    <property type="entry name" value="OS07G0183000 PROTEIN-RELATED"/>
    <property type="match status" value="1"/>
</dbReference>
<dbReference type="CDD" id="cd09917">
    <property type="entry name" value="F-box_SF"/>
    <property type="match status" value="1"/>
</dbReference>
<dbReference type="InterPro" id="IPR036047">
    <property type="entry name" value="F-box-like_dom_sf"/>
</dbReference>
<dbReference type="EMBL" id="JAUIZM010000005">
    <property type="protein sequence ID" value="KAK1384107.1"/>
    <property type="molecule type" value="Genomic_DNA"/>
</dbReference>